<protein>
    <recommendedName>
        <fullName evidence="7">ATP:glycerol 3-phosphotransferase</fullName>
    </recommendedName>
</protein>
<evidence type="ECO:0000259" key="9">
    <source>
        <dbReference type="Pfam" id="PF00370"/>
    </source>
</evidence>
<dbReference type="GO" id="GO:0004370">
    <property type="term" value="F:glycerol kinase activity"/>
    <property type="evidence" value="ECO:0007669"/>
    <property type="project" value="InterPro"/>
</dbReference>
<dbReference type="GO" id="GO:0005524">
    <property type="term" value="F:ATP binding"/>
    <property type="evidence" value="ECO:0007669"/>
    <property type="project" value="UniProtKB-KW"/>
</dbReference>
<keyword evidence="5" id="KW-0319">Glycerol metabolism</keyword>
<dbReference type="PANTHER" id="PTHR10196">
    <property type="entry name" value="SUGAR KINASE"/>
    <property type="match status" value="1"/>
</dbReference>
<dbReference type="PIRSF" id="PIRSF000538">
    <property type="entry name" value="GlpK"/>
    <property type="match status" value="1"/>
</dbReference>
<keyword evidence="4 8" id="KW-0418">Kinase</keyword>
<dbReference type="Pfam" id="PF00370">
    <property type="entry name" value="FGGY_N"/>
    <property type="match status" value="1"/>
</dbReference>
<evidence type="ECO:0000256" key="7">
    <source>
        <dbReference type="ARBA" id="ARBA00043149"/>
    </source>
</evidence>
<dbReference type="PROSITE" id="PS00445">
    <property type="entry name" value="FGGY_KINASES_2"/>
    <property type="match status" value="1"/>
</dbReference>
<evidence type="ECO:0000259" key="10">
    <source>
        <dbReference type="Pfam" id="PF02782"/>
    </source>
</evidence>
<reference evidence="11 12" key="1">
    <citation type="submission" date="2019-12" db="EMBL/GenBank/DDBJ databases">
        <title>Isolation and characterization of three novel carbon monoxide-oxidizing members of Halobacteria from salione crusts and soils.</title>
        <authorList>
            <person name="Myers M.R."/>
            <person name="King G.M."/>
        </authorList>
    </citation>
    <scope>NUCLEOTIDE SEQUENCE [LARGE SCALE GENOMIC DNA]</scope>
    <source>
        <strain evidence="11 12">WSH3</strain>
    </source>
</reference>
<dbReference type="InterPro" id="IPR005999">
    <property type="entry name" value="Glycerol_kin"/>
</dbReference>
<sequence length="505" mass="54953">MASDRQEQTYVGAIDQGTMGTRFLVFGESGEVQASAYERHEQIVPAPGRLEHDPREVWENTQSVIANGLDRGGIEPSQLAGLGVTNQRETTVLWERASGEPVHNAVVWSDRRNSDRFDDLRSEDVEWIRERTGLAADAFFSAPKLEWLLDGVSTSGRGDLRARARNGELCFGTVDSWLVYKLTGVHATDVSNASRTMLFDIHELAWDDELLAEFGVPRPMLPEVNPSSAVYGRTDEAGVFETELPVAGVIADQQAALLGQACFDPGDLKATYGTGTFALMNTGPEPIGSERGLLTTVGFQLGDGPVQYALEGAAPTTGGAIDWLDSVGLVDSPVEIESLASAAESSGGVSLVPAFDGLGTPYWEPRARGTIHGLTRGTDRGELVRATLEAVGYQTRQLIEAMAAETDWETEPIHVDGGVVKNDFFCQLQADLLQRELRRPAVDATTALGAAYAAGLCVGYWDSPEDLPEWELGAQFDPDGETDVIDREYERWLDAVEQCREWADR</sequence>
<evidence type="ECO:0000256" key="4">
    <source>
        <dbReference type="ARBA" id="ARBA00022777"/>
    </source>
</evidence>
<evidence type="ECO:0000256" key="8">
    <source>
        <dbReference type="RuleBase" id="RU003733"/>
    </source>
</evidence>
<evidence type="ECO:0000256" key="2">
    <source>
        <dbReference type="ARBA" id="ARBA00022679"/>
    </source>
</evidence>
<dbReference type="AlphaFoldDB" id="A0A6B0T082"/>
<accession>A0A6B0T082</accession>
<dbReference type="InterPro" id="IPR018483">
    <property type="entry name" value="Carb_kinase_FGGY_CS"/>
</dbReference>
<dbReference type="InterPro" id="IPR043129">
    <property type="entry name" value="ATPase_NBD"/>
</dbReference>
<dbReference type="SUPFAM" id="SSF53067">
    <property type="entry name" value="Actin-like ATPase domain"/>
    <property type="match status" value="2"/>
</dbReference>
<keyword evidence="3" id="KW-0547">Nucleotide-binding</keyword>
<dbReference type="PANTHER" id="PTHR10196:SF69">
    <property type="entry name" value="GLYCEROL KINASE"/>
    <property type="match status" value="1"/>
</dbReference>
<dbReference type="FunFam" id="3.30.420.40:FF:000008">
    <property type="entry name" value="Glycerol kinase"/>
    <property type="match status" value="1"/>
</dbReference>
<evidence type="ECO:0000256" key="1">
    <source>
        <dbReference type="ARBA" id="ARBA00009156"/>
    </source>
</evidence>
<name>A0A6B0T082_9EURY</name>
<evidence type="ECO:0000256" key="6">
    <source>
        <dbReference type="ARBA" id="ARBA00022840"/>
    </source>
</evidence>
<gene>
    <name evidence="11" type="primary">glpK</name>
    <name evidence="11" type="ORF">GRX03_03310</name>
</gene>
<dbReference type="GO" id="GO:0005829">
    <property type="term" value="C:cytosol"/>
    <property type="evidence" value="ECO:0007669"/>
    <property type="project" value="TreeGrafter"/>
</dbReference>
<dbReference type="Proteomes" id="UP000466535">
    <property type="component" value="Unassembled WGS sequence"/>
</dbReference>
<dbReference type="Pfam" id="PF02782">
    <property type="entry name" value="FGGY_C"/>
    <property type="match status" value="1"/>
</dbReference>
<evidence type="ECO:0000256" key="5">
    <source>
        <dbReference type="ARBA" id="ARBA00022798"/>
    </source>
</evidence>
<dbReference type="InterPro" id="IPR000577">
    <property type="entry name" value="Carb_kinase_FGGY"/>
</dbReference>
<dbReference type="GO" id="GO:0006072">
    <property type="term" value="P:glycerol-3-phosphate metabolic process"/>
    <property type="evidence" value="ECO:0007669"/>
    <property type="project" value="InterPro"/>
</dbReference>
<comment type="caution">
    <text evidence="11">The sequence shown here is derived from an EMBL/GenBank/DDBJ whole genome shotgun (WGS) entry which is preliminary data.</text>
</comment>
<keyword evidence="6" id="KW-0067">ATP-binding</keyword>
<keyword evidence="2 8" id="KW-0808">Transferase</keyword>
<dbReference type="RefSeq" id="WP_159762748.1">
    <property type="nucleotide sequence ID" value="NZ_WUUT01000001.1"/>
</dbReference>
<dbReference type="InterPro" id="IPR018484">
    <property type="entry name" value="FGGY_N"/>
</dbReference>
<dbReference type="GO" id="GO:0006071">
    <property type="term" value="P:glycerol metabolic process"/>
    <property type="evidence" value="ECO:0007669"/>
    <property type="project" value="UniProtKB-KW"/>
</dbReference>
<dbReference type="NCBIfam" id="NF000756">
    <property type="entry name" value="PRK00047.1"/>
    <property type="match status" value="1"/>
</dbReference>
<feature type="domain" description="Carbohydrate kinase FGGY N-terminal" evidence="9">
    <location>
        <begin position="10"/>
        <end position="259"/>
    </location>
</feature>
<keyword evidence="12" id="KW-1185">Reference proteome</keyword>
<dbReference type="EMBL" id="WUUT01000001">
    <property type="protein sequence ID" value="MXR50637.1"/>
    <property type="molecule type" value="Genomic_DNA"/>
</dbReference>
<dbReference type="Gene3D" id="3.30.420.40">
    <property type="match status" value="2"/>
</dbReference>
<dbReference type="OrthoDB" id="26592at2157"/>
<dbReference type="CDD" id="cd07769">
    <property type="entry name" value="ASKHA_NBD_FGGY_GK"/>
    <property type="match status" value="1"/>
</dbReference>
<comment type="similarity">
    <text evidence="1 8">Belongs to the FGGY kinase family.</text>
</comment>
<feature type="domain" description="Carbohydrate kinase FGGY C-terminal" evidence="10">
    <location>
        <begin position="269"/>
        <end position="455"/>
    </location>
</feature>
<proteinExistence type="inferred from homology"/>
<dbReference type="InterPro" id="IPR018485">
    <property type="entry name" value="FGGY_C"/>
</dbReference>
<dbReference type="NCBIfam" id="TIGR01311">
    <property type="entry name" value="glycerol_kin"/>
    <property type="match status" value="1"/>
</dbReference>
<evidence type="ECO:0000313" key="12">
    <source>
        <dbReference type="Proteomes" id="UP000466535"/>
    </source>
</evidence>
<evidence type="ECO:0000313" key="11">
    <source>
        <dbReference type="EMBL" id="MXR50637.1"/>
    </source>
</evidence>
<organism evidence="11 12">
    <name type="scientific">Halovenus carboxidivorans</name>
    <dbReference type="NCBI Taxonomy" id="2692199"/>
    <lineage>
        <taxon>Archaea</taxon>
        <taxon>Methanobacteriati</taxon>
        <taxon>Methanobacteriota</taxon>
        <taxon>Stenosarchaea group</taxon>
        <taxon>Halobacteria</taxon>
        <taxon>Halobacteriales</taxon>
        <taxon>Haloarculaceae</taxon>
        <taxon>Halovenus</taxon>
    </lineage>
</organism>
<evidence type="ECO:0000256" key="3">
    <source>
        <dbReference type="ARBA" id="ARBA00022741"/>
    </source>
</evidence>